<evidence type="ECO:0000313" key="2">
    <source>
        <dbReference type="Proteomes" id="UP000663203"/>
    </source>
</evidence>
<dbReference type="GeneID" id="63188296"/>
<gene>
    <name evidence="1" type="ORF">J0X25_13285</name>
</gene>
<proteinExistence type="predicted"/>
<sequence>MNDASADGEPIASEGRYAVVAAEESESTDYWFVTDDREHAVPLGDTDLDAAATVLSRVRNARTDAGGTGSGAESSDGVELTCHECGKTWTYTGGDEHASCPNCETEVPVEGIGP</sequence>
<keyword evidence="2" id="KW-1185">Reference proteome</keyword>
<dbReference type="KEGG" id="hakz:J0X25_13285"/>
<organism evidence="1 2">
    <name type="scientific">Haloterrigena alkaliphila</name>
    <dbReference type="NCBI Taxonomy" id="2816475"/>
    <lineage>
        <taxon>Archaea</taxon>
        <taxon>Methanobacteriati</taxon>
        <taxon>Methanobacteriota</taxon>
        <taxon>Stenosarchaea group</taxon>
        <taxon>Halobacteria</taxon>
        <taxon>Halobacteriales</taxon>
        <taxon>Natrialbaceae</taxon>
        <taxon>Haloterrigena</taxon>
    </lineage>
</organism>
<name>A0A8A2VDN6_9EURY</name>
<dbReference type="RefSeq" id="WP_207287974.1">
    <property type="nucleotide sequence ID" value="NZ_CP071462.1"/>
</dbReference>
<accession>A0A8A2VDN6</accession>
<dbReference type="AlphaFoldDB" id="A0A8A2VDN6"/>
<evidence type="ECO:0000313" key="1">
    <source>
        <dbReference type="EMBL" id="QSW98365.1"/>
    </source>
</evidence>
<reference evidence="1 2" key="1">
    <citation type="submission" date="2021-03" db="EMBL/GenBank/DDBJ databases">
        <title>Haloterrigena longa sp. nov. and Haloterrigena limicola sp. nov., extremely halophilic archaea isolated from a salt lake.</title>
        <authorList>
            <person name="Henglin C."/>
        </authorList>
    </citation>
    <scope>NUCLEOTIDE SEQUENCE [LARGE SCALE GENOMIC DNA]</scope>
    <source>
        <strain evidence="1 2">KZCA68</strain>
    </source>
</reference>
<dbReference type="Proteomes" id="UP000663203">
    <property type="component" value="Chromosome"/>
</dbReference>
<protein>
    <submittedName>
        <fullName evidence="1">Uncharacterized protein</fullName>
    </submittedName>
</protein>
<dbReference type="EMBL" id="CP071462">
    <property type="protein sequence ID" value="QSW98365.1"/>
    <property type="molecule type" value="Genomic_DNA"/>
</dbReference>